<feature type="signal peptide" evidence="1">
    <location>
        <begin position="1"/>
        <end position="22"/>
    </location>
</feature>
<sequence length="151" mass="17500">MRLLLYGAVALFSSLSVADISAQQCPLPAYNSKCACHQLDLWLYWCGEYPERMQPVAEAAVFKPFQGRDGFRLEEPAVSYRPNTPEWKPPPWVEFRCLKDQSYSIARYKIWRSPYYLCQGTTEPVMLEGFNQVRAWAEWVSTSPRMDCVLC</sequence>
<reference evidence="2 3" key="1">
    <citation type="journal article" date="2021" name="Nat. Commun.">
        <title>Genetic determinants of endophytism in the Arabidopsis root mycobiome.</title>
        <authorList>
            <person name="Mesny F."/>
            <person name="Miyauchi S."/>
            <person name="Thiergart T."/>
            <person name="Pickel B."/>
            <person name="Atanasova L."/>
            <person name="Karlsson M."/>
            <person name="Huettel B."/>
            <person name="Barry K.W."/>
            <person name="Haridas S."/>
            <person name="Chen C."/>
            <person name="Bauer D."/>
            <person name="Andreopoulos W."/>
            <person name="Pangilinan J."/>
            <person name="LaButti K."/>
            <person name="Riley R."/>
            <person name="Lipzen A."/>
            <person name="Clum A."/>
            <person name="Drula E."/>
            <person name="Henrissat B."/>
            <person name="Kohler A."/>
            <person name="Grigoriev I.V."/>
            <person name="Martin F.M."/>
            <person name="Hacquard S."/>
        </authorList>
    </citation>
    <scope>NUCLEOTIDE SEQUENCE [LARGE SCALE GENOMIC DNA]</scope>
    <source>
        <strain evidence="2 3">MPI-SDFR-AT-0080</strain>
    </source>
</reference>
<organism evidence="2 3">
    <name type="scientific">Macrophomina phaseolina</name>
    <dbReference type="NCBI Taxonomy" id="35725"/>
    <lineage>
        <taxon>Eukaryota</taxon>
        <taxon>Fungi</taxon>
        <taxon>Dikarya</taxon>
        <taxon>Ascomycota</taxon>
        <taxon>Pezizomycotina</taxon>
        <taxon>Dothideomycetes</taxon>
        <taxon>Dothideomycetes incertae sedis</taxon>
        <taxon>Botryosphaeriales</taxon>
        <taxon>Botryosphaeriaceae</taxon>
        <taxon>Macrophomina</taxon>
    </lineage>
</organism>
<evidence type="ECO:0000256" key="1">
    <source>
        <dbReference type="SAM" id="SignalP"/>
    </source>
</evidence>
<dbReference type="EMBL" id="JAGTJR010000020">
    <property type="protein sequence ID" value="KAH7044646.1"/>
    <property type="molecule type" value="Genomic_DNA"/>
</dbReference>
<accession>A0ABQ8G4S5</accession>
<dbReference type="Proteomes" id="UP000774617">
    <property type="component" value="Unassembled WGS sequence"/>
</dbReference>
<proteinExistence type="predicted"/>
<keyword evidence="3" id="KW-1185">Reference proteome</keyword>
<evidence type="ECO:0000313" key="2">
    <source>
        <dbReference type="EMBL" id="KAH7044646.1"/>
    </source>
</evidence>
<comment type="caution">
    <text evidence="2">The sequence shown here is derived from an EMBL/GenBank/DDBJ whole genome shotgun (WGS) entry which is preliminary data.</text>
</comment>
<keyword evidence="1" id="KW-0732">Signal</keyword>
<evidence type="ECO:0000313" key="3">
    <source>
        <dbReference type="Proteomes" id="UP000774617"/>
    </source>
</evidence>
<protein>
    <submittedName>
        <fullName evidence="2">Uncharacterized protein</fullName>
    </submittedName>
</protein>
<name>A0ABQ8G4S5_9PEZI</name>
<feature type="chain" id="PRO_5045358389" evidence="1">
    <location>
        <begin position="23"/>
        <end position="151"/>
    </location>
</feature>
<gene>
    <name evidence="2" type="ORF">B0J12DRAFT_742460</name>
</gene>